<accession>A0AA39DC94</accession>
<name>A0AA39DC94_VITRO</name>
<evidence type="ECO:0008006" key="4">
    <source>
        <dbReference type="Google" id="ProtNLM"/>
    </source>
</evidence>
<keyword evidence="3" id="KW-1185">Reference proteome</keyword>
<dbReference type="AlphaFoldDB" id="A0AA39DC94"/>
<comment type="caution">
    <text evidence="2">The sequence shown here is derived from an EMBL/GenBank/DDBJ whole genome shotgun (WGS) entry which is preliminary data.</text>
</comment>
<proteinExistence type="predicted"/>
<sequence length="189" mass="22160">MVSGFDYAVSSFLCSETHTVCFDDLDCNAIDEFFPSWNFQNHYQNPIFRNSRSDSWIEFPMLSEERLREMVEREGEYMPRDDYLGRLTSGDWTWAHACHGFGPLSLYLSINFLGRVLSVYQLPKKIMIKISVINYERIHNFFPLPLFFSSSSLGILLRGMMWKMGMKIPSRDYFSSLPQIISRDDESNQ</sequence>
<dbReference type="EMBL" id="JARBHA010000017">
    <property type="protein sequence ID" value="KAJ9676972.1"/>
    <property type="molecule type" value="Genomic_DNA"/>
</dbReference>
<keyword evidence="1" id="KW-0472">Membrane</keyword>
<organism evidence="2 3">
    <name type="scientific">Vitis rotundifolia</name>
    <name type="common">Muscadine grape</name>
    <dbReference type="NCBI Taxonomy" id="103349"/>
    <lineage>
        <taxon>Eukaryota</taxon>
        <taxon>Viridiplantae</taxon>
        <taxon>Streptophyta</taxon>
        <taxon>Embryophyta</taxon>
        <taxon>Tracheophyta</taxon>
        <taxon>Spermatophyta</taxon>
        <taxon>Magnoliopsida</taxon>
        <taxon>eudicotyledons</taxon>
        <taxon>Gunneridae</taxon>
        <taxon>Pentapetalae</taxon>
        <taxon>rosids</taxon>
        <taxon>Vitales</taxon>
        <taxon>Vitaceae</taxon>
        <taxon>Viteae</taxon>
        <taxon>Vitis</taxon>
    </lineage>
</organism>
<dbReference type="InterPro" id="IPR036915">
    <property type="entry name" value="Cyclin-like_sf"/>
</dbReference>
<feature type="transmembrane region" description="Helical" evidence="1">
    <location>
        <begin position="141"/>
        <end position="161"/>
    </location>
</feature>
<reference evidence="2 3" key="1">
    <citation type="journal article" date="2023" name="BMC Biotechnol.">
        <title>Vitis rotundifolia cv Carlos genome sequencing.</title>
        <authorList>
            <person name="Huff M."/>
            <person name="Hulse-Kemp A."/>
            <person name="Scheffler B."/>
            <person name="Youngblood R."/>
            <person name="Simpson S."/>
            <person name="Babiker E."/>
            <person name="Staton M."/>
        </authorList>
    </citation>
    <scope>NUCLEOTIDE SEQUENCE [LARGE SCALE GENOMIC DNA]</scope>
    <source>
        <tissue evidence="2">Leaf</tissue>
    </source>
</reference>
<keyword evidence="1" id="KW-1133">Transmembrane helix</keyword>
<evidence type="ECO:0000313" key="2">
    <source>
        <dbReference type="EMBL" id="KAJ9676972.1"/>
    </source>
</evidence>
<dbReference type="SUPFAM" id="SSF47954">
    <property type="entry name" value="Cyclin-like"/>
    <property type="match status" value="1"/>
</dbReference>
<keyword evidence="1" id="KW-0812">Transmembrane</keyword>
<protein>
    <recommendedName>
        <fullName evidence="4">Transmembrane protein</fullName>
    </recommendedName>
</protein>
<evidence type="ECO:0000313" key="3">
    <source>
        <dbReference type="Proteomes" id="UP001168098"/>
    </source>
</evidence>
<evidence type="ECO:0000256" key="1">
    <source>
        <dbReference type="SAM" id="Phobius"/>
    </source>
</evidence>
<dbReference type="Proteomes" id="UP001168098">
    <property type="component" value="Unassembled WGS sequence"/>
</dbReference>
<gene>
    <name evidence="2" type="ORF">PVL29_022124</name>
</gene>